<comment type="similarity">
    <text evidence="1">Belongs to the TCAB1 family.</text>
</comment>
<keyword evidence="6" id="KW-1185">Reference proteome</keyword>
<sequence length="515" mass="57469">MEDSAEDIEKMRVELNEESPSLCSETPTDGENTTETGEIRQEVLDIPMEDEIVETDTGSGKQDGMPNLVETIEKAGNQLREDIEMEEDLIISAAVDEVIGDGVTLDVVKESEVPSTETLETAGETETVVEEQPPQGPYFWEYNFDTEWKPIFLAEASSEFSSCEFLKGCKWAPDGSCLLTNSDDSKLRVFNFPENVSHVQDWNNVSSGSIQEDRTWTSALSIREGGLIYDYNWYPFASSMDPATTVFLTTTKDTPIHLWDATYGNLRATYLAYNDVDEPTAAYSVSFDASGEKIFAGYDKSIRIFNIARPGRQCIHRKLTTSLLPDLNQHGLISCFAFNPAWSNVYACGSYRKSIGLYMEDGSVISVLEGHVGGVTHLAFSRDGTKLYSGARSDSSLLCWDLRNMSNEYKVYKRVVKTQQRIYFELTTDDKYLISGGTDGIVRLWDTSKENQEPHLIPSGSECINGVSINPYVPVLAIASGQRKLDQVIDDSDDETFVAAVPKHVKVCDIKLWKL</sequence>
<evidence type="ECO:0000256" key="2">
    <source>
        <dbReference type="ARBA" id="ARBA00041558"/>
    </source>
</evidence>
<evidence type="ECO:0000256" key="4">
    <source>
        <dbReference type="SAM" id="MobiDB-lite"/>
    </source>
</evidence>
<evidence type="ECO:0000313" key="5">
    <source>
        <dbReference type="EMBL" id="CAG7833837.1"/>
    </source>
</evidence>
<feature type="repeat" description="WD" evidence="3">
    <location>
        <begin position="429"/>
        <end position="455"/>
    </location>
</feature>
<organism evidence="5 6">
    <name type="scientific">Allacma fusca</name>
    <dbReference type="NCBI Taxonomy" id="39272"/>
    <lineage>
        <taxon>Eukaryota</taxon>
        <taxon>Metazoa</taxon>
        <taxon>Ecdysozoa</taxon>
        <taxon>Arthropoda</taxon>
        <taxon>Hexapoda</taxon>
        <taxon>Collembola</taxon>
        <taxon>Symphypleona</taxon>
        <taxon>Sminthuridae</taxon>
        <taxon>Allacma</taxon>
    </lineage>
</organism>
<feature type="compositionally biased region" description="Polar residues" evidence="4">
    <location>
        <begin position="18"/>
        <end position="36"/>
    </location>
</feature>
<gene>
    <name evidence="5" type="ORF">AFUS01_LOCUS43413</name>
</gene>
<protein>
    <recommendedName>
        <fullName evidence="2">WD repeat-containing protein 79</fullName>
    </recommendedName>
</protein>
<feature type="region of interest" description="Disordered" evidence="4">
    <location>
        <begin position="1"/>
        <end position="37"/>
    </location>
</feature>
<dbReference type="PANTHER" id="PTHR13211:SF0">
    <property type="entry name" value="TELOMERASE CAJAL BODY PROTEIN 1"/>
    <property type="match status" value="1"/>
</dbReference>
<name>A0A8J2LDS2_9HEXA</name>
<dbReference type="OrthoDB" id="239865at2759"/>
<evidence type="ECO:0000256" key="3">
    <source>
        <dbReference type="PROSITE-ProRule" id="PRU00221"/>
    </source>
</evidence>
<reference evidence="5" key="1">
    <citation type="submission" date="2021-06" db="EMBL/GenBank/DDBJ databases">
        <authorList>
            <person name="Hodson N. C."/>
            <person name="Mongue J. A."/>
            <person name="Jaron S. K."/>
        </authorList>
    </citation>
    <scope>NUCLEOTIDE SEQUENCE</scope>
</reference>
<comment type="caution">
    <text evidence="5">The sequence shown here is derived from an EMBL/GenBank/DDBJ whole genome shotgun (WGS) entry which is preliminary data.</text>
</comment>
<keyword evidence="3" id="KW-0853">WD repeat</keyword>
<dbReference type="PROSITE" id="PS50082">
    <property type="entry name" value="WD_REPEATS_2"/>
    <property type="match status" value="2"/>
</dbReference>
<dbReference type="SMART" id="SM00320">
    <property type="entry name" value="WD40"/>
    <property type="match status" value="5"/>
</dbReference>
<dbReference type="GO" id="GO:0030576">
    <property type="term" value="P:Cajal body organization"/>
    <property type="evidence" value="ECO:0007669"/>
    <property type="project" value="TreeGrafter"/>
</dbReference>
<dbReference type="Pfam" id="PF00400">
    <property type="entry name" value="WD40"/>
    <property type="match status" value="3"/>
</dbReference>
<feature type="repeat" description="WD" evidence="3">
    <location>
        <begin position="368"/>
        <end position="410"/>
    </location>
</feature>
<proteinExistence type="inferred from homology"/>
<dbReference type="InterPro" id="IPR001680">
    <property type="entry name" value="WD40_rpt"/>
</dbReference>
<dbReference type="PANTHER" id="PTHR13211">
    <property type="entry name" value="TELOMERASE CAJAL BODY PROTEIN 1"/>
    <property type="match status" value="1"/>
</dbReference>
<dbReference type="EMBL" id="CAJVCH010570036">
    <property type="protein sequence ID" value="CAG7833837.1"/>
    <property type="molecule type" value="Genomic_DNA"/>
</dbReference>
<evidence type="ECO:0000256" key="1">
    <source>
        <dbReference type="ARBA" id="ARBA00038279"/>
    </source>
</evidence>
<dbReference type="GO" id="GO:0015030">
    <property type="term" value="C:Cajal body"/>
    <property type="evidence" value="ECO:0007669"/>
    <property type="project" value="TreeGrafter"/>
</dbReference>
<accession>A0A8J2LDS2</accession>
<evidence type="ECO:0000313" key="6">
    <source>
        <dbReference type="Proteomes" id="UP000708208"/>
    </source>
</evidence>
<dbReference type="GO" id="GO:0003723">
    <property type="term" value="F:RNA binding"/>
    <property type="evidence" value="ECO:0007669"/>
    <property type="project" value="TreeGrafter"/>
</dbReference>
<dbReference type="Proteomes" id="UP000708208">
    <property type="component" value="Unassembled WGS sequence"/>
</dbReference>
<dbReference type="AlphaFoldDB" id="A0A8J2LDS2"/>
<dbReference type="InterPro" id="IPR051150">
    <property type="entry name" value="SWT21/TCAB1_mRNA_Telomere"/>
</dbReference>